<dbReference type="EMBL" id="CP099968">
    <property type="protein sequence ID" value="UWL61509.1"/>
    <property type="molecule type" value="Genomic_DNA"/>
</dbReference>
<accession>A0ABY5UDS8</accession>
<evidence type="ECO:0000313" key="1">
    <source>
        <dbReference type="EMBL" id="UWL61509.1"/>
    </source>
</evidence>
<dbReference type="Proteomes" id="UP001058739">
    <property type="component" value="Chromosome 02"/>
</dbReference>
<name>A0ABY5UDS8_9HYPH</name>
<proteinExistence type="predicted"/>
<evidence type="ECO:0000313" key="2">
    <source>
        <dbReference type="Proteomes" id="UP001058739"/>
    </source>
</evidence>
<organism evidence="1 2">
    <name type="scientific">Brucella pseudintermedia</name>
    <dbReference type="NCBI Taxonomy" id="370111"/>
    <lineage>
        <taxon>Bacteria</taxon>
        <taxon>Pseudomonadati</taxon>
        <taxon>Pseudomonadota</taxon>
        <taxon>Alphaproteobacteria</taxon>
        <taxon>Hyphomicrobiales</taxon>
        <taxon>Brucellaceae</taxon>
        <taxon>Brucella/Ochrobactrum group</taxon>
        <taxon>Brucella</taxon>
    </lineage>
</organism>
<sequence>MEIDVTSLRLADGNDRYTVQFQLKESRKAVVEFQGSAPMHQEEAIVEQALGVLAEILEAQKPDQDRL</sequence>
<gene>
    <name evidence="1" type="ORF">NIK97_16505</name>
</gene>
<keyword evidence="2" id="KW-1185">Reference proteome</keyword>
<protein>
    <submittedName>
        <fullName evidence="1">Uncharacterized protein</fullName>
    </submittedName>
</protein>
<reference evidence="1" key="1">
    <citation type="submission" date="2022-06" db="EMBL/GenBank/DDBJ databases">
        <title>Complete Genome Sequence of Deoxynivalenol-bioadsorption Ochrobactrum pseudintermedium ASAG-D25.</title>
        <authorList>
            <person name="Wang N."/>
        </authorList>
    </citation>
    <scope>NUCLEOTIDE SEQUENCE</scope>
    <source>
        <strain evidence="1">ASAG-D25</strain>
    </source>
</reference>
<dbReference type="RefSeq" id="WP_121986668.1">
    <property type="nucleotide sequence ID" value="NZ_CP099968.1"/>
</dbReference>